<reference evidence="8 9" key="1">
    <citation type="submission" date="2015-09" db="EMBL/GenBank/DDBJ databases">
        <title>Host preference determinants of Valsa canker pathogens revealed by comparative genomics.</title>
        <authorList>
            <person name="Yin Z."/>
            <person name="Huang L."/>
        </authorList>
    </citation>
    <scope>NUCLEOTIDE SEQUENCE [LARGE SCALE GENOMIC DNA]</scope>
    <source>
        <strain evidence="8 9">YSFL</strain>
    </source>
</reference>
<dbReference type="Pfam" id="PF26076">
    <property type="entry name" value="WHD_DDX60"/>
    <property type="match status" value="1"/>
</dbReference>
<dbReference type="GO" id="GO:0005524">
    <property type="term" value="F:ATP binding"/>
    <property type="evidence" value="ECO:0007669"/>
    <property type="project" value="UniProtKB-KW"/>
</dbReference>
<evidence type="ECO:0000313" key="9">
    <source>
        <dbReference type="Proteomes" id="UP000284375"/>
    </source>
</evidence>
<dbReference type="Pfam" id="PF00270">
    <property type="entry name" value="DEAD"/>
    <property type="match status" value="1"/>
</dbReference>
<evidence type="ECO:0000256" key="3">
    <source>
        <dbReference type="ARBA" id="ARBA00022806"/>
    </source>
</evidence>
<dbReference type="EMBL" id="LJZO01000002">
    <property type="protein sequence ID" value="ROW04363.1"/>
    <property type="molecule type" value="Genomic_DNA"/>
</dbReference>
<evidence type="ECO:0000256" key="1">
    <source>
        <dbReference type="ARBA" id="ARBA00022741"/>
    </source>
</evidence>
<sequence length="1824" mass="205240">MAFSVGDCEMQDAVSAWYESTIPLRVDLVGDLAGKELFVIHGDALMLYCITRANVDLQDGFQLLHAVHAVESFLFRLKERGCNFHVVWFQDHEELCLPREVPNEIHSHYLLTRTILIHHLQRRQHDGVCKSFAEDHTTCIGFQSLSDSKFEQYMAANAIRFFLCLDGPAFRACTKATATAFLSIAHHLATRGYSLAFINDIEFVSSGVRSCVISPTVSRELTGIILPERITRKHEIDNLLYQDIQIATLGWTPWEDGHPVSEREMMSFYALCYVARMHEGNLQKSYAWSSALITHLVILRRLPLSQRSFSVTQIPNKVSATTLLSEFSSVCLGLLVDTAPDLKWKLKWDLFDLLDGRLLRYVLGKNPRLPKPLAREVNEFAAKMKQVTSIDLSSHMPSFDITRTIAHLSISQDSQAAPRTNNVTPNYGVLPFSHPILDNYLKDVRLEPTFGFEPETHPTIFKEVSHWHNARVSVNSKHIPLPKTGRQLRTYYKQMAAVIAYSASLTNASGKMIDPEVIVVTEELGTQPDTNVPKYAGTKESKRPETKGTPGRSGRQTGSKKSQKKSGKELALEAAQKLQEERLKAKANDALVSWEQQCRSLDKEPDLIKRYLKTIKYLNIMNDSLRTTVRTHVSLYACNTLASMLTRSGPRSTKNEEVSALVWSTIQGVSRSDLLVSSSAVELFKSLARSLQLPADFLSGTPVPTNQSLPFRVAFNSRGTTPSLTPANVEFQLQHCGPFLERSFDPAPDSRVPFNPDAWQRKVLDAIDADKSLFVVAPTSAGKTFISFYAMKRVLNESNDGVLVYVAPTKALVNQIAAEIQARYTKNYGHEARSVWAIHTRDYRVNNPGKCQILVTVPHVLQIMLMAPSNAESPNSWSRRVKRIIFDEVHCIGQADDGVIWEQLLLLAPCPIIALSATVGNPLEFKAWLEESERAKGNRLEMIVHSTRYSDLRKFFWQAPHNFSFKGLEPVKRLPVPGLDDGSDAASRFFYIHPVASLINRNRGTIQDLSLEPRDCLLLWKSMNKHQTGEFTLDPCLDPRKALPELVRKADVVRYETMLKDGLHSWMSHRGSPFEAVRKDLQPRCRVTPMSRIALKDQILPLLTDLRTQGALPAILFNYDRVNCEDFAFQLLKDLTQTEDSFKASDPEWKKKMAKFEQWKTANDRIEAMKKKASRSKSKGKRDGDDVDNERLQDDPSIWATFDLNAPLSQFSFADETKLTNSELEEMIYSLRFKEINPDIVEALRRGIGVHHAGMNRKYRQIVEVLFRKGFITVVFATGTLALGLNMPCKTVVFFGDSLFLTALNYHQAAGRAGRRGFDLLGNVVFVGMSNERVFEIMSSRLPDLRGHFPLSTTLVLRALGLLAHTKNSDYSVRAVQSLLSQTRFYLGGPADKMAIKHHLRFSIEYLHRQHLLDRDGSPLNFAGLVGHLYFTEDAVFAFHALLKEGYFHSLCSEFLLRPEDVLLRVVLILSHIFCRIPTRGSRKGRGDAVRHSPSVVLLPPLPDNALQILRQHNKDTLDIFRSYVGTFVEQHLHDKSDRCLPFTEFDVGATEGDLSNRDLLAALTDAHHLPPTKLRSPFYALSGFDDHSFGSIHELCSTVRSGVFLEESAIPFIPIYPDDTEGVAWNAYIYDFFKHGDMEALVRDNHVKRGDVWFHLRDFSLVLATIATSLTNFLYLDAGGDEDLAMLDVQDANDAQQDHMDAMDADEDFAAEVEAARTADNGGLNAATMYSTAPKKSKKAKIADSWEDEDSLDENGQSGPEADLNSKGSHPKPRTSGASKDGTGFAGLPAWEGDGGKDDLVHVLHMFQRLQESFDEKFRKIWA</sequence>
<proteinExistence type="predicted"/>
<evidence type="ECO:0008006" key="10">
    <source>
        <dbReference type="Google" id="ProtNLM"/>
    </source>
</evidence>
<evidence type="ECO:0000256" key="5">
    <source>
        <dbReference type="SAM" id="MobiDB-lite"/>
    </source>
</evidence>
<keyword evidence="4" id="KW-0067">ATP-binding</keyword>
<dbReference type="STRING" id="252740.A0A423WME0"/>
<dbReference type="InterPro" id="IPR059032">
    <property type="entry name" value="WHD_DDX60"/>
</dbReference>
<keyword evidence="3" id="KW-0347">Helicase</keyword>
<keyword evidence="2" id="KW-0378">Hydrolase</keyword>
<feature type="compositionally biased region" description="Basic residues" evidence="5">
    <location>
        <begin position="1171"/>
        <end position="1180"/>
    </location>
</feature>
<dbReference type="InterPro" id="IPR001650">
    <property type="entry name" value="Helicase_C-like"/>
</dbReference>
<dbReference type="CDD" id="cd18795">
    <property type="entry name" value="SF2_C_Ski2"/>
    <property type="match status" value="1"/>
</dbReference>
<feature type="domain" description="Helicase ATP-binding" evidence="6">
    <location>
        <begin position="764"/>
        <end position="937"/>
    </location>
</feature>
<dbReference type="SMART" id="SM00487">
    <property type="entry name" value="DEXDc"/>
    <property type="match status" value="1"/>
</dbReference>
<dbReference type="PANTHER" id="PTHR44533:SF4">
    <property type="entry name" value="DEAD_H RNA HELICASE, PUTATIVE-RELATED"/>
    <property type="match status" value="1"/>
</dbReference>
<accession>A0A423WME0</accession>
<dbReference type="GO" id="GO:0016787">
    <property type="term" value="F:hydrolase activity"/>
    <property type="evidence" value="ECO:0007669"/>
    <property type="project" value="UniProtKB-KW"/>
</dbReference>
<dbReference type="GO" id="GO:0004386">
    <property type="term" value="F:helicase activity"/>
    <property type="evidence" value="ECO:0007669"/>
    <property type="project" value="UniProtKB-KW"/>
</dbReference>
<dbReference type="SMART" id="SM00490">
    <property type="entry name" value="HELICc"/>
    <property type="match status" value="1"/>
</dbReference>
<feature type="domain" description="Helicase C-terminal" evidence="7">
    <location>
        <begin position="1215"/>
        <end position="1357"/>
    </location>
</feature>
<dbReference type="GO" id="GO:0003676">
    <property type="term" value="F:nucleic acid binding"/>
    <property type="evidence" value="ECO:0007669"/>
    <property type="project" value="InterPro"/>
</dbReference>
<keyword evidence="1" id="KW-0547">Nucleotide-binding</keyword>
<gene>
    <name evidence="8" type="ORF">VSDG_00913</name>
</gene>
<name>A0A423WME0_CYTCH</name>
<dbReference type="CDD" id="cd18025">
    <property type="entry name" value="DEXHc_DDX60"/>
    <property type="match status" value="1"/>
</dbReference>
<dbReference type="Proteomes" id="UP000284375">
    <property type="component" value="Unassembled WGS sequence"/>
</dbReference>
<evidence type="ECO:0000313" key="8">
    <source>
        <dbReference type="EMBL" id="ROW04363.1"/>
    </source>
</evidence>
<evidence type="ECO:0000256" key="4">
    <source>
        <dbReference type="ARBA" id="ARBA00022840"/>
    </source>
</evidence>
<organism evidence="8 9">
    <name type="scientific">Cytospora chrysosperma</name>
    <name type="common">Cytospora canker fungus</name>
    <name type="synonym">Sphaeria chrysosperma</name>
    <dbReference type="NCBI Taxonomy" id="252740"/>
    <lineage>
        <taxon>Eukaryota</taxon>
        <taxon>Fungi</taxon>
        <taxon>Dikarya</taxon>
        <taxon>Ascomycota</taxon>
        <taxon>Pezizomycotina</taxon>
        <taxon>Sordariomycetes</taxon>
        <taxon>Sordariomycetidae</taxon>
        <taxon>Diaporthales</taxon>
        <taxon>Cytosporaceae</taxon>
        <taxon>Cytospora</taxon>
    </lineage>
</organism>
<comment type="caution">
    <text evidence="8">The sequence shown here is derived from an EMBL/GenBank/DDBJ whole genome shotgun (WGS) entry which is preliminary data.</text>
</comment>
<dbReference type="PANTHER" id="PTHR44533">
    <property type="entry name" value="DEAD/H RNA HELICASE, PUTATIVE-RELATED"/>
    <property type="match status" value="1"/>
</dbReference>
<dbReference type="PROSITE" id="PS51194">
    <property type="entry name" value="HELICASE_CTER"/>
    <property type="match status" value="1"/>
</dbReference>
<dbReference type="InterPro" id="IPR055124">
    <property type="entry name" value="PIN-like_DDX60"/>
</dbReference>
<protein>
    <recommendedName>
        <fullName evidence="10">Helicase ATP-binding domain-containing protein</fullName>
    </recommendedName>
</protein>
<dbReference type="GO" id="GO:0005737">
    <property type="term" value="C:cytoplasm"/>
    <property type="evidence" value="ECO:0007669"/>
    <property type="project" value="TreeGrafter"/>
</dbReference>
<feature type="region of interest" description="Disordered" evidence="5">
    <location>
        <begin position="1739"/>
        <end position="1793"/>
    </location>
</feature>
<feature type="compositionally biased region" description="Basic and acidic residues" evidence="5">
    <location>
        <begin position="537"/>
        <end position="546"/>
    </location>
</feature>
<dbReference type="InterPro" id="IPR011545">
    <property type="entry name" value="DEAD/DEAH_box_helicase_dom"/>
</dbReference>
<dbReference type="PROSITE" id="PS51192">
    <property type="entry name" value="HELICASE_ATP_BIND_1"/>
    <property type="match status" value="1"/>
</dbReference>
<dbReference type="Gene3D" id="3.40.50.300">
    <property type="entry name" value="P-loop containing nucleotide triphosphate hydrolases"/>
    <property type="match status" value="2"/>
</dbReference>
<dbReference type="InterPro" id="IPR027417">
    <property type="entry name" value="P-loop_NTPase"/>
</dbReference>
<dbReference type="SUPFAM" id="SSF52540">
    <property type="entry name" value="P-loop containing nucleoside triphosphate hydrolases"/>
    <property type="match status" value="1"/>
</dbReference>
<dbReference type="Pfam" id="PF00271">
    <property type="entry name" value="Helicase_C"/>
    <property type="match status" value="1"/>
</dbReference>
<dbReference type="InterPro" id="IPR014001">
    <property type="entry name" value="Helicase_ATP-bd"/>
</dbReference>
<feature type="region of interest" description="Disordered" evidence="5">
    <location>
        <begin position="1167"/>
        <end position="1191"/>
    </location>
</feature>
<dbReference type="OrthoDB" id="2320933at2759"/>
<evidence type="ECO:0000259" key="6">
    <source>
        <dbReference type="PROSITE" id="PS51192"/>
    </source>
</evidence>
<evidence type="ECO:0000256" key="2">
    <source>
        <dbReference type="ARBA" id="ARBA00022801"/>
    </source>
</evidence>
<dbReference type="InterPro" id="IPR052431">
    <property type="entry name" value="SKI2_subfamily_helicases"/>
</dbReference>
<feature type="region of interest" description="Disordered" evidence="5">
    <location>
        <begin position="524"/>
        <end position="572"/>
    </location>
</feature>
<keyword evidence="9" id="KW-1185">Reference proteome</keyword>
<dbReference type="Pfam" id="PF23002">
    <property type="entry name" value="PIN-like_DDX60"/>
    <property type="match status" value="1"/>
</dbReference>
<evidence type="ECO:0000259" key="7">
    <source>
        <dbReference type="PROSITE" id="PS51194"/>
    </source>
</evidence>
<dbReference type="FunFam" id="3.40.50.300:FF:001039">
    <property type="entry name" value="ATP-dependent RNA helicase DDX60"/>
    <property type="match status" value="1"/>
</dbReference>
<feature type="compositionally biased region" description="Basic and acidic residues" evidence="5">
    <location>
        <begin position="1181"/>
        <end position="1191"/>
    </location>
</feature>